<evidence type="ECO:0000256" key="13">
    <source>
        <dbReference type="ARBA" id="ARBA00023201"/>
    </source>
</evidence>
<keyword evidence="2 14" id="KW-0813">Transport</keyword>
<reference evidence="15 16" key="1">
    <citation type="submission" date="2019-02" db="EMBL/GenBank/DDBJ databases">
        <title>Deep-cultivation of Planctomycetes and their phenomic and genomic characterization uncovers novel biology.</title>
        <authorList>
            <person name="Wiegand S."/>
            <person name="Jogler M."/>
            <person name="Boedeker C."/>
            <person name="Pinto D."/>
            <person name="Vollmers J."/>
            <person name="Rivas-Marin E."/>
            <person name="Kohn T."/>
            <person name="Peeters S.H."/>
            <person name="Heuer A."/>
            <person name="Rast P."/>
            <person name="Oberbeckmann S."/>
            <person name="Bunk B."/>
            <person name="Jeske O."/>
            <person name="Meyerdierks A."/>
            <person name="Storesund J.E."/>
            <person name="Kallscheuer N."/>
            <person name="Luecker S."/>
            <person name="Lage O.M."/>
            <person name="Pohl T."/>
            <person name="Merkel B.J."/>
            <person name="Hornburger P."/>
            <person name="Mueller R.-W."/>
            <person name="Bruemmer F."/>
            <person name="Labrenz M."/>
            <person name="Spormann A.M."/>
            <person name="Op den Camp H."/>
            <person name="Overmann J."/>
            <person name="Amann R."/>
            <person name="Jetten M.S.M."/>
            <person name="Mascher T."/>
            <person name="Medema M.H."/>
            <person name="Devos D.P."/>
            <person name="Kaster A.-K."/>
            <person name="Ovreas L."/>
            <person name="Rohde M."/>
            <person name="Galperin M.Y."/>
            <person name="Jogler C."/>
        </authorList>
    </citation>
    <scope>NUCLEOTIDE SEQUENCE [LARGE SCALE GENOMIC DNA]</scope>
    <source>
        <strain evidence="15 16">Pan189</strain>
    </source>
</reference>
<comment type="catalytic activity">
    <reaction evidence="14">
        <text>a ubiquinone + n Na(+)(in) + NADH + H(+) = a ubiquinol + n Na(+)(out) + NAD(+)</text>
        <dbReference type="Rhea" id="RHEA:47748"/>
        <dbReference type="Rhea" id="RHEA-COMP:9565"/>
        <dbReference type="Rhea" id="RHEA-COMP:9566"/>
        <dbReference type="ChEBI" id="CHEBI:15378"/>
        <dbReference type="ChEBI" id="CHEBI:16389"/>
        <dbReference type="ChEBI" id="CHEBI:17976"/>
        <dbReference type="ChEBI" id="CHEBI:29101"/>
        <dbReference type="ChEBI" id="CHEBI:57540"/>
        <dbReference type="ChEBI" id="CHEBI:57945"/>
        <dbReference type="EC" id="7.2.1.1"/>
    </reaction>
</comment>
<comment type="subcellular location">
    <subcellularLocation>
        <location evidence="14">Cell membrane</location>
        <topology evidence="14">Multi-pass membrane protein</topology>
    </subcellularLocation>
    <subcellularLocation>
        <location evidence="1">Endomembrane system</location>
        <topology evidence="1">Multi-pass membrane protein</topology>
    </subcellularLocation>
</comment>
<evidence type="ECO:0000256" key="11">
    <source>
        <dbReference type="ARBA" id="ARBA00023075"/>
    </source>
</evidence>
<dbReference type="EC" id="7.2.1.1" evidence="14"/>
<evidence type="ECO:0000256" key="8">
    <source>
        <dbReference type="ARBA" id="ARBA00023027"/>
    </source>
</evidence>
<evidence type="ECO:0000256" key="1">
    <source>
        <dbReference type="ARBA" id="ARBA00004127"/>
    </source>
</evidence>
<feature type="transmembrane region" description="Helical" evidence="14">
    <location>
        <begin position="39"/>
        <end position="61"/>
    </location>
</feature>
<evidence type="ECO:0000256" key="4">
    <source>
        <dbReference type="ARBA" id="ARBA00022519"/>
    </source>
</evidence>
<dbReference type="PIRSF" id="PIRSF006102">
    <property type="entry name" value="NQR_DE"/>
    <property type="match status" value="1"/>
</dbReference>
<evidence type="ECO:0000256" key="6">
    <source>
        <dbReference type="ARBA" id="ARBA00022967"/>
    </source>
</evidence>
<evidence type="ECO:0000256" key="3">
    <source>
        <dbReference type="ARBA" id="ARBA00022475"/>
    </source>
</evidence>
<gene>
    <name evidence="14 15" type="primary">nqrE</name>
    <name evidence="15" type="ORF">Pan189_02100</name>
</gene>
<feature type="transmembrane region" description="Helical" evidence="14">
    <location>
        <begin position="12"/>
        <end position="32"/>
    </location>
</feature>
<feature type="transmembrane region" description="Helical" evidence="14">
    <location>
        <begin position="161"/>
        <end position="183"/>
    </location>
</feature>
<name>A0A517QW90_9PLAN</name>
<dbReference type="AlphaFoldDB" id="A0A517QW90"/>
<evidence type="ECO:0000256" key="2">
    <source>
        <dbReference type="ARBA" id="ARBA00022448"/>
    </source>
</evidence>
<dbReference type="HAMAP" id="MF_00429">
    <property type="entry name" value="NqrE"/>
    <property type="match status" value="1"/>
</dbReference>
<evidence type="ECO:0000313" key="15">
    <source>
        <dbReference type="EMBL" id="QDT35857.1"/>
    </source>
</evidence>
<dbReference type="GO" id="GO:0006814">
    <property type="term" value="P:sodium ion transport"/>
    <property type="evidence" value="ECO:0007669"/>
    <property type="project" value="UniProtKB-UniRule"/>
</dbReference>
<evidence type="ECO:0000256" key="14">
    <source>
        <dbReference type="HAMAP-Rule" id="MF_00429"/>
    </source>
</evidence>
<evidence type="ECO:0000313" key="16">
    <source>
        <dbReference type="Proteomes" id="UP000317318"/>
    </source>
</evidence>
<organism evidence="15 16">
    <name type="scientific">Stratiformator vulcanicus</name>
    <dbReference type="NCBI Taxonomy" id="2527980"/>
    <lineage>
        <taxon>Bacteria</taxon>
        <taxon>Pseudomonadati</taxon>
        <taxon>Planctomycetota</taxon>
        <taxon>Planctomycetia</taxon>
        <taxon>Planctomycetales</taxon>
        <taxon>Planctomycetaceae</taxon>
        <taxon>Stratiformator</taxon>
    </lineage>
</organism>
<keyword evidence="6 14" id="KW-1278">Translocase</keyword>
<evidence type="ECO:0000256" key="12">
    <source>
        <dbReference type="ARBA" id="ARBA00023136"/>
    </source>
</evidence>
<comment type="similarity">
    <text evidence="14">Belongs to the NqrDE/RnfAE family.</text>
</comment>
<dbReference type="EMBL" id="CP036268">
    <property type="protein sequence ID" value="QDT35857.1"/>
    <property type="molecule type" value="Genomic_DNA"/>
</dbReference>
<comment type="function">
    <text evidence="14">NQR complex catalyzes the reduction of ubiquinone-1 to ubiquinol by two successive reactions, coupled with the transport of Na(+) ions from the cytoplasm to the periplasm. NqrA to NqrE are probably involved in the second step, the conversion of ubisemiquinone to ubiquinol.</text>
</comment>
<keyword evidence="5 14" id="KW-0812">Transmembrane</keyword>
<accession>A0A517QW90</accession>
<protein>
    <recommendedName>
        <fullName evidence="14">Na(+)-translocating NADH-quinone reductase subunit E</fullName>
        <shortName evidence="14">Na(+)-NQR subunit E</shortName>
        <shortName evidence="14">Na(+)-translocating NQR subunit E</shortName>
        <ecNumber evidence="14">7.2.1.1</ecNumber>
    </recommendedName>
    <alternativeName>
        <fullName evidence="14">NQR complex subunit E</fullName>
    </alternativeName>
    <alternativeName>
        <fullName evidence="14">NQR-1 subunit E</fullName>
    </alternativeName>
</protein>
<dbReference type="PANTHER" id="PTHR30335:SF1">
    <property type="entry name" value="NA(+)-TRANSLOCATING NADH-QUINONE REDUCTASE SUBUNIT E"/>
    <property type="match status" value="1"/>
</dbReference>
<dbReference type="Pfam" id="PF02508">
    <property type="entry name" value="Rnf-Nqr"/>
    <property type="match status" value="1"/>
</dbReference>
<keyword evidence="7 14" id="KW-1133">Transmembrane helix</keyword>
<comment type="subunit">
    <text evidence="14">Composed of six subunits; NqrA, NqrB, NqrC, NqrD, NqrE and NqrF.</text>
</comment>
<evidence type="ECO:0000256" key="9">
    <source>
        <dbReference type="ARBA" id="ARBA00023053"/>
    </source>
</evidence>
<keyword evidence="11 14" id="KW-0830">Ubiquinone</keyword>
<feature type="transmembrane region" description="Helical" evidence="14">
    <location>
        <begin position="195"/>
        <end position="215"/>
    </location>
</feature>
<dbReference type="RefSeq" id="WP_145362122.1">
    <property type="nucleotide sequence ID" value="NZ_CP036268.1"/>
</dbReference>
<feature type="transmembrane region" description="Helical" evidence="14">
    <location>
        <begin position="130"/>
        <end position="149"/>
    </location>
</feature>
<dbReference type="KEGG" id="svp:Pan189_02100"/>
<dbReference type="InterPro" id="IPR010967">
    <property type="entry name" value="NqrE"/>
</dbReference>
<keyword evidence="9 14" id="KW-0915">Sodium</keyword>
<keyword evidence="16" id="KW-1185">Reference proteome</keyword>
<keyword evidence="3 14" id="KW-1003">Cell membrane</keyword>
<evidence type="ECO:0000256" key="10">
    <source>
        <dbReference type="ARBA" id="ARBA00023065"/>
    </source>
</evidence>
<dbReference type="GO" id="GO:0016655">
    <property type="term" value="F:oxidoreductase activity, acting on NAD(P)H, quinone or similar compound as acceptor"/>
    <property type="evidence" value="ECO:0007669"/>
    <property type="project" value="UniProtKB-UniRule"/>
</dbReference>
<keyword evidence="4" id="KW-0997">Cell inner membrane</keyword>
<dbReference type="GO" id="GO:0009276">
    <property type="term" value="C:Gram-negative-bacterium-type cell wall"/>
    <property type="evidence" value="ECO:0007669"/>
    <property type="project" value="InterPro"/>
</dbReference>
<dbReference type="GO" id="GO:0012505">
    <property type="term" value="C:endomembrane system"/>
    <property type="evidence" value="ECO:0007669"/>
    <property type="project" value="UniProtKB-SubCell"/>
</dbReference>
<dbReference type="OrthoDB" id="9803631at2"/>
<dbReference type="GO" id="GO:0005886">
    <property type="term" value="C:plasma membrane"/>
    <property type="evidence" value="ECO:0007669"/>
    <property type="project" value="UniProtKB-SubCell"/>
</dbReference>
<keyword evidence="15" id="KW-0560">Oxidoreductase</keyword>
<dbReference type="Proteomes" id="UP000317318">
    <property type="component" value="Chromosome"/>
</dbReference>
<sequence>MIEHYLSLFMKAVFVENLALAFFLGMCTFLAVSKNVKTAIGLGIAVIVIQTITVPANNLIFQGLLKPGALAWMDSAPIDTEAEPNQLDAANIGGSAAGNDAAGGLTESAVPTVVESESAEKEFKYGDLDLTFLGLISYIGVIAAMVQILEMTLDRFFPPLYNALGIFLPLITVNCAILGGTLFMVERDYDFADSVVFGFGSGVGWALAIVALAGIREKLKYSDVPPPLRGLGITFITVGLMALAFMSFSGIQL</sequence>
<feature type="transmembrane region" description="Helical" evidence="14">
    <location>
        <begin position="227"/>
        <end position="248"/>
    </location>
</feature>
<keyword evidence="13 14" id="KW-0739">Sodium transport</keyword>
<dbReference type="InterPro" id="IPR050133">
    <property type="entry name" value="NqrDE/RnfAE_oxidrdctase"/>
</dbReference>
<dbReference type="PANTHER" id="PTHR30335">
    <property type="entry name" value="INTEGRAL MEMBRANE PROTEIN OF SOXR-REDUCING COMPLEX"/>
    <property type="match status" value="1"/>
</dbReference>
<dbReference type="InterPro" id="IPR003667">
    <property type="entry name" value="NqrDE/RnfAE"/>
</dbReference>
<dbReference type="GO" id="GO:0022904">
    <property type="term" value="P:respiratory electron transport chain"/>
    <property type="evidence" value="ECO:0007669"/>
    <property type="project" value="InterPro"/>
</dbReference>
<keyword evidence="12 14" id="KW-0472">Membrane</keyword>
<keyword evidence="8 14" id="KW-0520">NAD</keyword>
<proteinExistence type="inferred from homology"/>
<evidence type="ECO:0000256" key="7">
    <source>
        <dbReference type="ARBA" id="ARBA00022989"/>
    </source>
</evidence>
<evidence type="ECO:0000256" key="5">
    <source>
        <dbReference type="ARBA" id="ARBA00022692"/>
    </source>
</evidence>
<keyword evidence="10 14" id="KW-0406">Ion transport</keyword>